<comment type="subcellular location">
    <subcellularLocation>
        <location evidence="1">Cell membrane</location>
        <topology evidence="1">Multi-pass membrane protein</topology>
    </subcellularLocation>
</comment>
<dbReference type="RefSeq" id="WP_188531934.1">
    <property type="nucleotide sequence ID" value="NZ_BMGR01000010.1"/>
</dbReference>
<dbReference type="EMBL" id="BMGR01000010">
    <property type="protein sequence ID" value="GGG11522.1"/>
    <property type="molecule type" value="Genomic_DNA"/>
</dbReference>
<sequence>MFGTPISRLRAVGLYEGISFLVLLIIAMPLKYWMDIPQVVTVVGALHGVLFIVYMLALAHVTFKHRWSFGKVFAGFIAAFLPFGTFVFDSRILRKAE</sequence>
<feature type="transmembrane region" description="Helical" evidence="6">
    <location>
        <begin position="69"/>
        <end position="88"/>
    </location>
</feature>
<reference evidence="8" key="1">
    <citation type="journal article" date="2014" name="Int. J. Syst. Evol. Microbiol.">
        <title>Complete genome sequence of Corynebacterium casei LMG S-19264T (=DSM 44701T), isolated from a smear-ripened cheese.</title>
        <authorList>
            <consortium name="US DOE Joint Genome Institute (JGI-PGF)"/>
            <person name="Walter F."/>
            <person name="Albersmeier A."/>
            <person name="Kalinowski J."/>
            <person name="Ruckert C."/>
        </authorList>
    </citation>
    <scope>NUCLEOTIDE SEQUENCE</scope>
    <source>
        <strain evidence="8">CGMCC 1.12987</strain>
    </source>
</reference>
<protein>
    <submittedName>
        <fullName evidence="8">Membrane protein YdzA</fullName>
    </submittedName>
</protein>
<dbReference type="InterPro" id="IPR023845">
    <property type="entry name" value="DUF3817_TM"/>
</dbReference>
<feature type="domain" description="DUF3817" evidence="7">
    <location>
        <begin position="7"/>
        <end position="93"/>
    </location>
</feature>
<dbReference type="NCBIfam" id="TIGR03954">
    <property type="entry name" value="integ_memb_HG"/>
    <property type="match status" value="1"/>
</dbReference>
<keyword evidence="9" id="KW-1185">Reference proteome</keyword>
<evidence type="ECO:0000256" key="3">
    <source>
        <dbReference type="ARBA" id="ARBA00022692"/>
    </source>
</evidence>
<keyword evidence="2" id="KW-1003">Cell membrane</keyword>
<name>A0A917D4N5_9BACL</name>
<dbReference type="Proteomes" id="UP000644756">
    <property type="component" value="Unassembled WGS sequence"/>
</dbReference>
<dbReference type="GO" id="GO:0005886">
    <property type="term" value="C:plasma membrane"/>
    <property type="evidence" value="ECO:0007669"/>
    <property type="project" value="UniProtKB-SubCell"/>
</dbReference>
<comment type="caution">
    <text evidence="8">The sequence shown here is derived from an EMBL/GenBank/DDBJ whole genome shotgun (WGS) entry which is preliminary data.</text>
</comment>
<keyword evidence="5 6" id="KW-0472">Membrane</keyword>
<feature type="transmembrane region" description="Helical" evidence="6">
    <location>
        <begin position="12"/>
        <end position="30"/>
    </location>
</feature>
<keyword evidence="4 6" id="KW-1133">Transmembrane helix</keyword>
<evidence type="ECO:0000313" key="9">
    <source>
        <dbReference type="Proteomes" id="UP000644756"/>
    </source>
</evidence>
<evidence type="ECO:0000259" key="7">
    <source>
        <dbReference type="Pfam" id="PF12823"/>
    </source>
</evidence>
<dbReference type="AlphaFoldDB" id="A0A917D4N5"/>
<dbReference type="Pfam" id="PF12823">
    <property type="entry name" value="DUF3817"/>
    <property type="match status" value="1"/>
</dbReference>
<evidence type="ECO:0000256" key="2">
    <source>
        <dbReference type="ARBA" id="ARBA00022475"/>
    </source>
</evidence>
<organism evidence="8 9">
    <name type="scientific">Paenibacillus abyssi</name>
    <dbReference type="NCBI Taxonomy" id="1340531"/>
    <lineage>
        <taxon>Bacteria</taxon>
        <taxon>Bacillati</taxon>
        <taxon>Bacillota</taxon>
        <taxon>Bacilli</taxon>
        <taxon>Bacillales</taxon>
        <taxon>Paenibacillaceae</taxon>
        <taxon>Paenibacillus</taxon>
    </lineage>
</organism>
<evidence type="ECO:0000313" key="8">
    <source>
        <dbReference type="EMBL" id="GGG11522.1"/>
    </source>
</evidence>
<evidence type="ECO:0000256" key="1">
    <source>
        <dbReference type="ARBA" id="ARBA00004651"/>
    </source>
</evidence>
<proteinExistence type="predicted"/>
<evidence type="ECO:0000256" key="4">
    <source>
        <dbReference type="ARBA" id="ARBA00022989"/>
    </source>
</evidence>
<dbReference type="PANTHER" id="PTHR40077">
    <property type="entry name" value="MEMBRANE PROTEIN-RELATED"/>
    <property type="match status" value="1"/>
</dbReference>
<keyword evidence="3 6" id="KW-0812">Transmembrane</keyword>
<accession>A0A917D4N5</accession>
<feature type="transmembrane region" description="Helical" evidence="6">
    <location>
        <begin position="36"/>
        <end position="57"/>
    </location>
</feature>
<evidence type="ECO:0000256" key="6">
    <source>
        <dbReference type="SAM" id="Phobius"/>
    </source>
</evidence>
<dbReference type="PANTHER" id="PTHR40077:SF1">
    <property type="entry name" value="MEMBRANE PROTEIN"/>
    <property type="match status" value="1"/>
</dbReference>
<gene>
    <name evidence="8" type="primary">ydzA</name>
    <name evidence="8" type="ORF">GCM10010916_30450</name>
</gene>
<evidence type="ECO:0000256" key="5">
    <source>
        <dbReference type="ARBA" id="ARBA00023136"/>
    </source>
</evidence>
<reference evidence="8" key="2">
    <citation type="submission" date="2020-09" db="EMBL/GenBank/DDBJ databases">
        <authorList>
            <person name="Sun Q."/>
            <person name="Zhou Y."/>
        </authorList>
    </citation>
    <scope>NUCLEOTIDE SEQUENCE</scope>
    <source>
        <strain evidence="8">CGMCC 1.12987</strain>
    </source>
</reference>